<accession>M3C918</accession>
<sequence>MRAGGGVRIGSDGGSSHHHPATRTQLREHANPTHRNIISPPFAERKPGRTEHLRARKNDFDGGTIPDNCYRRSRRCHATGDEAARKPLGISGLASTFRIS</sequence>
<protein>
    <submittedName>
        <fullName evidence="2">Uncharacterized protein</fullName>
    </submittedName>
</protein>
<evidence type="ECO:0000256" key="1">
    <source>
        <dbReference type="SAM" id="MobiDB-lite"/>
    </source>
</evidence>
<feature type="compositionally biased region" description="Gly residues" evidence="1">
    <location>
        <begin position="1"/>
        <end position="13"/>
    </location>
</feature>
<gene>
    <name evidence="2" type="ORF">SEPMUDRAFT_152044</name>
</gene>
<dbReference type="RefSeq" id="XP_016756476.1">
    <property type="nucleotide sequence ID" value="XM_016907210.1"/>
</dbReference>
<evidence type="ECO:0000313" key="3">
    <source>
        <dbReference type="Proteomes" id="UP000016931"/>
    </source>
</evidence>
<proteinExistence type="predicted"/>
<dbReference type="GeneID" id="27904347"/>
<reference evidence="2 3" key="1">
    <citation type="journal article" date="2012" name="PLoS Pathog.">
        <title>Diverse lifestyles and strategies of plant pathogenesis encoded in the genomes of eighteen Dothideomycetes fungi.</title>
        <authorList>
            <person name="Ohm R.A."/>
            <person name="Feau N."/>
            <person name="Henrissat B."/>
            <person name="Schoch C.L."/>
            <person name="Horwitz B.A."/>
            <person name="Barry K.W."/>
            <person name="Condon B.J."/>
            <person name="Copeland A.C."/>
            <person name="Dhillon B."/>
            <person name="Glaser F."/>
            <person name="Hesse C.N."/>
            <person name="Kosti I."/>
            <person name="LaButti K."/>
            <person name="Lindquist E.A."/>
            <person name="Lucas S."/>
            <person name="Salamov A.A."/>
            <person name="Bradshaw R.E."/>
            <person name="Ciuffetti L."/>
            <person name="Hamelin R.C."/>
            <person name="Kema G.H.J."/>
            <person name="Lawrence C."/>
            <person name="Scott J.A."/>
            <person name="Spatafora J.W."/>
            <person name="Turgeon B.G."/>
            <person name="de Wit P.J.G.M."/>
            <person name="Zhong S."/>
            <person name="Goodwin S.B."/>
            <person name="Grigoriev I.V."/>
        </authorList>
    </citation>
    <scope>NUCLEOTIDE SEQUENCE [LARGE SCALE GENOMIC DNA]</scope>
    <source>
        <strain evidence="2 3">SO2202</strain>
    </source>
</reference>
<organism evidence="2 3">
    <name type="scientific">Sphaerulina musiva (strain SO2202)</name>
    <name type="common">Poplar stem canker fungus</name>
    <name type="synonym">Septoria musiva</name>
    <dbReference type="NCBI Taxonomy" id="692275"/>
    <lineage>
        <taxon>Eukaryota</taxon>
        <taxon>Fungi</taxon>
        <taxon>Dikarya</taxon>
        <taxon>Ascomycota</taxon>
        <taxon>Pezizomycotina</taxon>
        <taxon>Dothideomycetes</taxon>
        <taxon>Dothideomycetidae</taxon>
        <taxon>Mycosphaerellales</taxon>
        <taxon>Mycosphaerellaceae</taxon>
        <taxon>Sphaerulina</taxon>
    </lineage>
</organism>
<dbReference type="EMBL" id="KB456271">
    <property type="protein sequence ID" value="EMF08355.1"/>
    <property type="molecule type" value="Genomic_DNA"/>
</dbReference>
<name>M3C918_SPHMS</name>
<dbReference type="Proteomes" id="UP000016931">
    <property type="component" value="Unassembled WGS sequence"/>
</dbReference>
<evidence type="ECO:0000313" key="2">
    <source>
        <dbReference type="EMBL" id="EMF08355.1"/>
    </source>
</evidence>
<dbReference type="HOGENOM" id="CLU_2307824_0_0_1"/>
<keyword evidence="3" id="KW-1185">Reference proteome</keyword>
<feature type="region of interest" description="Disordered" evidence="1">
    <location>
        <begin position="1"/>
        <end position="50"/>
    </location>
</feature>
<dbReference type="AlphaFoldDB" id="M3C918"/>